<dbReference type="GO" id="GO:0003677">
    <property type="term" value="F:DNA binding"/>
    <property type="evidence" value="ECO:0007669"/>
    <property type="project" value="InterPro"/>
</dbReference>
<proteinExistence type="predicted"/>
<dbReference type="SUPFAM" id="SSF47413">
    <property type="entry name" value="lambda repressor-like DNA-binding domains"/>
    <property type="match status" value="1"/>
</dbReference>
<protein>
    <submittedName>
        <fullName evidence="2">XRE family transcriptional regulator</fullName>
    </submittedName>
</protein>
<sequence>MDIERSTGNVYADLGLQGADEMLIKSGYATKMAALIKTANLNESEAAQITGITLETLSQILRGKFRDLSVATMEDYHRRMKEIGI</sequence>
<evidence type="ECO:0000259" key="1">
    <source>
        <dbReference type="Pfam" id="PF13744"/>
    </source>
</evidence>
<accession>A0AAU7EQ54</accession>
<evidence type="ECO:0000313" key="2">
    <source>
        <dbReference type="EMBL" id="XBL94346.1"/>
    </source>
</evidence>
<dbReference type="AlphaFoldDB" id="A0AAU7EQ54"/>
<dbReference type="Gene3D" id="1.10.260.40">
    <property type="entry name" value="lambda repressor-like DNA-binding domains"/>
    <property type="match status" value="1"/>
</dbReference>
<name>A0AAU7EQ54_9PSED</name>
<organism evidence="2">
    <name type="scientific">Pseudomonas iranensis</name>
    <dbReference type="NCBI Taxonomy" id="2745503"/>
    <lineage>
        <taxon>Bacteria</taxon>
        <taxon>Pseudomonadati</taxon>
        <taxon>Pseudomonadota</taxon>
        <taxon>Gammaproteobacteria</taxon>
        <taxon>Pseudomonadales</taxon>
        <taxon>Pseudomonadaceae</taxon>
        <taxon>Pseudomonas</taxon>
    </lineage>
</organism>
<dbReference type="InterPro" id="IPR039554">
    <property type="entry name" value="HigA2-like_HTH"/>
</dbReference>
<dbReference type="InterPro" id="IPR010982">
    <property type="entry name" value="Lambda_DNA-bd_dom_sf"/>
</dbReference>
<dbReference type="Pfam" id="PF13744">
    <property type="entry name" value="HTH_37"/>
    <property type="match status" value="1"/>
</dbReference>
<gene>
    <name evidence="2" type="ORF">ABHN08_16850</name>
</gene>
<feature type="domain" description="HigA2-like helix-turn-helix" evidence="1">
    <location>
        <begin position="10"/>
        <end position="75"/>
    </location>
</feature>
<dbReference type="EMBL" id="CP157354">
    <property type="protein sequence ID" value="XBL94346.1"/>
    <property type="molecule type" value="Genomic_DNA"/>
</dbReference>
<reference evidence="2" key="1">
    <citation type="submission" date="2024-05" db="EMBL/GenBank/DDBJ databases">
        <title>Draft genome sequence of Pseudomonas iranensis M7D1.</title>
        <authorList>
            <person name="Miller S.L."/>
            <person name="Nsubuga A."/>
            <person name="Lu N."/>
            <person name="King J."/>
            <person name="Shears P."/>
            <person name="Lawson P.A."/>
        </authorList>
    </citation>
    <scope>NUCLEOTIDE SEQUENCE</scope>
    <source>
        <strain evidence="2">M7D1</strain>
    </source>
</reference>